<accession>A0A7J8LHT5</accession>
<dbReference type="GO" id="GO:0005324">
    <property type="term" value="F:long-chain fatty acid transmembrane transporter activity"/>
    <property type="evidence" value="ECO:0007669"/>
    <property type="project" value="TreeGrafter"/>
</dbReference>
<evidence type="ECO:0000313" key="7">
    <source>
        <dbReference type="Proteomes" id="UP000593572"/>
    </source>
</evidence>
<name>A0A7J8LHT5_9ROSI</name>
<evidence type="ECO:0000256" key="5">
    <source>
        <dbReference type="SAM" id="Phobius"/>
    </source>
</evidence>
<protein>
    <submittedName>
        <fullName evidence="6">Uncharacterized protein</fullName>
    </submittedName>
</protein>
<sequence>MIQDFLLKYLAATFVVVLIIEPFFAGHLRPDSSILGRAEMFSNLRYHIGVVIPLFLALGTLSISSRRVNRLSGYADRIHELMLISRELSADDKKASLQKAGSMNYLTEANFVEFSRVKVVTPTGNVLVKDLSLRVESGSNLLITGFFLENIVIYIFTFF</sequence>
<dbReference type="PANTHER" id="PTHR11384:SF59">
    <property type="entry name" value="LYSOSOMAL COBALAMIN TRANSPORTER ABCD4"/>
    <property type="match status" value="1"/>
</dbReference>
<dbReference type="EMBL" id="JABEZX010000003">
    <property type="protein sequence ID" value="MBA0551822.1"/>
    <property type="molecule type" value="Genomic_DNA"/>
</dbReference>
<evidence type="ECO:0000256" key="2">
    <source>
        <dbReference type="ARBA" id="ARBA00022692"/>
    </source>
</evidence>
<keyword evidence="4 5" id="KW-0472">Membrane</keyword>
<feature type="transmembrane region" description="Helical" evidence="5">
    <location>
        <begin position="7"/>
        <end position="24"/>
    </location>
</feature>
<dbReference type="PANTHER" id="PTHR11384">
    <property type="entry name" value="ATP-BINDING CASSETTE, SUB-FAMILY D MEMBER"/>
    <property type="match status" value="1"/>
</dbReference>
<dbReference type="AlphaFoldDB" id="A0A7J8LHT5"/>
<keyword evidence="1" id="KW-0813">Transport</keyword>
<dbReference type="GO" id="GO:0005524">
    <property type="term" value="F:ATP binding"/>
    <property type="evidence" value="ECO:0007669"/>
    <property type="project" value="TreeGrafter"/>
</dbReference>
<dbReference type="GO" id="GO:0007031">
    <property type="term" value="P:peroxisome organization"/>
    <property type="evidence" value="ECO:0007669"/>
    <property type="project" value="TreeGrafter"/>
</dbReference>
<dbReference type="GO" id="GO:0006635">
    <property type="term" value="P:fatty acid beta-oxidation"/>
    <property type="evidence" value="ECO:0007669"/>
    <property type="project" value="TreeGrafter"/>
</dbReference>
<keyword evidence="7" id="KW-1185">Reference proteome</keyword>
<dbReference type="GO" id="GO:0042626">
    <property type="term" value="F:ATPase-coupled transmembrane transporter activity"/>
    <property type="evidence" value="ECO:0007669"/>
    <property type="project" value="TreeGrafter"/>
</dbReference>
<dbReference type="GO" id="GO:0042760">
    <property type="term" value="P:very long-chain fatty acid catabolic process"/>
    <property type="evidence" value="ECO:0007669"/>
    <property type="project" value="TreeGrafter"/>
</dbReference>
<keyword evidence="2 5" id="KW-0812">Transmembrane</keyword>
<gene>
    <name evidence="6" type="ORF">Golob_022685</name>
</gene>
<reference evidence="6 7" key="1">
    <citation type="journal article" date="2019" name="Genome Biol. Evol.">
        <title>Insights into the evolution of the New World diploid cottons (Gossypium, subgenus Houzingenia) based on genome sequencing.</title>
        <authorList>
            <person name="Grover C.E."/>
            <person name="Arick M.A. 2nd"/>
            <person name="Thrash A."/>
            <person name="Conover J.L."/>
            <person name="Sanders W.S."/>
            <person name="Peterson D.G."/>
            <person name="Frelichowski J.E."/>
            <person name="Scheffler J.A."/>
            <person name="Scheffler B.E."/>
            <person name="Wendel J.F."/>
        </authorList>
    </citation>
    <scope>NUCLEOTIDE SEQUENCE [LARGE SCALE GENOMIC DNA]</scope>
    <source>
        <strain evidence="6">157</strain>
        <tissue evidence="6">Leaf</tissue>
    </source>
</reference>
<proteinExistence type="predicted"/>
<evidence type="ECO:0000256" key="4">
    <source>
        <dbReference type="ARBA" id="ARBA00023136"/>
    </source>
</evidence>
<dbReference type="GO" id="GO:0005778">
    <property type="term" value="C:peroxisomal membrane"/>
    <property type="evidence" value="ECO:0007669"/>
    <property type="project" value="TreeGrafter"/>
</dbReference>
<keyword evidence="3 5" id="KW-1133">Transmembrane helix</keyword>
<feature type="transmembrane region" description="Helical" evidence="5">
    <location>
        <begin position="44"/>
        <end position="63"/>
    </location>
</feature>
<dbReference type="InterPro" id="IPR050835">
    <property type="entry name" value="ABC_transporter_sub-D"/>
</dbReference>
<organism evidence="6 7">
    <name type="scientific">Gossypium lobatum</name>
    <dbReference type="NCBI Taxonomy" id="34289"/>
    <lineage>
        <taxon>Eukaryota</taxon>
        <taxon>Viridiplantae</taxon>
        <taxon>Streptophyta</taxon>
        <taxon>Embryophyta</taxon>
        <taxon>Tracheophyta</taxon>
        <taxon>Spermatophyta</taxon>
        <taxon>Magnoliopsida</taxon>
        <taxon>eudicotyledons</taxon>
        <taxon>Gunneridae</taxon>
        <taxon>Pentapetalae</taxon>
        <taxon>rosids</taxon>
        <taxon>malvids</taxon>
        <taxon>Malvales</taxon>
        <taxon>Malvaceae</taxon>
        <taxon>Malvoideae</taxon>
        <taxon>Gossypium</taxon>
    </lineage>
</organism>
<feature type="transmembrane region" description="Helical" evidence="5">
    <location>
        <begin position="139"/>
        <end position="157"/>
    </location>
</feature>
<evidence type="ECO:0000256" key="3">
    <source>
        <dbReference type="ARBA" id="ARBA00022989"/>
    </source>
</evidence>
<dbReference type="Proteomes" id="UP000593572">
    <property type="component" value="Unassembled WGS sequence"/>
</dbReference>
<comment type="caution">
    <text evidence="6">The sequence shown here is derived from an EMBL/GenBank/DDBJ whole genome shotgun (WGS) entry which is preliminary data.</text>
</comment>
<evidence type="ECO:0000256" key="1">
    <source>
        <dbReference type="ARBA" id="ARBA00022448"/>
    </source>
</evidence>
<evidence type="ECO:0000313" key="6">
    <source>
        <dbReference type="EMBL" id="MBA0551822.1"/>
    </source>
</evidence>
<dbReference type="GO" id="GO:0015910">
    <property type="term" value="P:long-chain fatty acid import into peroxisome"/>
    <property type="evidence" value="ECO:0007669"/>
    <property type="project" value="TreeGrafter"/>
</dbReference>